<gene>
    <name evidence="1" type="ORF">D5281_21995</name>
</gene>
<accession>A0A9X5BJN6</accession>
<dbReference type="Proteomes" id="UP001154420">
    <property type="component" value="Unassembled WGS sequence"/>
</dbReference>
<name>A0A9X5BJN6_9FIRM</name>
<keyword evidence="2" id="KW-1185">Reference proteome</keyword>
<dbReference type="AlphaFoldDB" id="A0A9X5BJN6"/>
<keyword evidence="1" id="KW-0238">DNA-binding</keyword>
<proteinExistence type="predicted"/>
<comment type="caution">
    <text evidence="1">The sequence shown here is derived from an EMBL/GenBank/DDBJ whole genome shotgun (WGS) entry which is preliminary data.</text>
</comment>
<dbReference type="GO" id="GO:0003677">
    <property type="term" value="F:DNA binding"/>
    <property type="evidence" value="ECO:0007669"/>
    <property type="project" value="UniProtKB-KW"/>
</dbReference>
<protein>
    <submittedName>
        <fullName evidence="1">DNA-binding protein</fullName>
    </submittedName>
</protein>
<evidence type="ECO:0000313" key="2">
    <source>
        <dbReference type="Proteomes" id="UP001154420"/>
    </source>
</evidence>
<dbReference type="OrthoDB" id="3174733at2"/>
<dbReference type="EMBL" id="QZDT01000067">
    <property type="protein sequence ID" value="NBJ95150.1"/>
    <property type="molecule type" value="Genomic_DNA"/>
</dbReference>
<organism evidence="1 2">
    <name type="scientific">Parablautia muri</name>
    <dbReference type="NCBI Taxonomy" id="2320879"/>
    <lineage>
        <taxon>Bacteria</taxon>
        <taxon>Bacillati</taxon>
        <taxon>Bacillota</taxon>
        <taxon>Clostridia</taxon>
        <taxon>Lachnospirales</taxon>
        <taxon>Lachnospiraceae</taxon>
        <taxon>Parablautia</taxon>
    </lineage>
</organism>
<dbReference type="RefSeq" id="WP_160562097.1">
    <property type="nucleotide sequence ID" value="NZ_QZDT01000067.1"/>
</dbReference>
<sequence>MMHAEDISRELGISKGYAYKIIKELNQELKEAGFIVISGRVPRAFWETKFYGNRTQIETV</sequence>
<reference evidence="1" key="1">
    <citation type="submission" date="2018-09" db="EMBL/GenBank/DDBJ databases">
        <title>Murine metabolic-syndrome-specific gut microbial biobank.</title>
        <authorList>
            <person name="Liu C."/>
        </authorList>
    </citation>
    <scope>NUCLEOTIDE SEQUENCE</scope>
    <source>
        <strain evidence="1">D42-62</strain>
    </source>
</reference>
<evidence type="ECO:0000313" key="1">
    <source>
        <dbReference type="EMBL" id="NBJ95150.1"/>
    </source>
</evidence>